<feature type="chain" id="PRO_5008139231" evidence="1">
    <location>
        <begin position="24"/>
        <end position="102"/>
    </location>
</feature>
<dbReference type="EnsemblMetazoa" id="AMEM008532-RA">
    <property type="protein sequence ID" value="AMEM008532-PA"/>
    <property type="gene ID" value="AMEM008532"/>
</dbReference>
<evidence type="ECO:0000313" key="3">
    <source>
        <dbReference type="Proteomes" id="UP000075903"/>
    </source>
</evidence>
<evidence type="ECO:0000256" key="1">
    <source>
        <dbReference type="SAM" id="SignalP"/>
    </source>
</evidence>
<proteinExistence type="predicted"/>
<keyword evidence="3" id="KW-1185">Reference proteome</keyword>
<dbReference type="VEuPathDB" id="VectorBase:AMEM008532"/>
<accession>A0A182V453</accession>
<protein>
    <submittedName>
        <fullName evidence="2">Uncharacterized protein</fullName>
    </submittedName>
</protein>
<feature type="signal peptide" evidence="1">
    <location>
        <begin position="1"/>
        <end position="23"/>
    </location>
</feature>
<organism evidence="2 3">
    <name type="scientific">Anopheles merus</name>
    <name type="common">Mosquito</name>
    <dbReference type="NCBI Taxonomy" id="30066"/>
    <lineage>
        <taxon>Eukaryota</taxon>
        <taxon>Metazoa</taxon>
        <taxon>Ecdysozoa</taxon>
        <taxon>Arthropoda</taxon>
        <taxon>Hexapoda</taxon>
        <taxon>Insecta</taxon>
        <taxon>Pterygota</taxon>
        <taxon>Neoptera</taxon>
        <taxon>Endopterygota</taxon>
        <taxon>Diptera</taxon>
        <taxon>Nematocera</taxon>
        <taxon>Culicoidea</taxon>
        <taxon>Culicidae</taxon>
        <taxon>Anophelinae</taxon>
        <taxon>Anopheles</taxon>
    </lineage>
</organism>
<evidence type="ECO:0000313" key="2">
    <source>
        <dbReference type="EnsemblMetazoa" id="AMEM008532-PA"/>
    </source>
</evidence>
<dbReference type="Proteomes" id="UP000075903">
    <property type="component" value="Unassembled WGS sequence"/>
</dbReference>
<dbReference type="AlphaFoldDB" id="A0A182V453"/>
<keyword evidence="1" id="KW-0732">Signal</keyword>
<sequence>MDGFAHSLVVCSTLLLKAGGAERGQPRAPPGVVLPQQDRLVVDKLAALCADDLAPKMLVLQQIEKVQTHGKLEVFRVLRLLPVQQILQVVYEGSIFEVSSLG</sequence>
<reference evidence="2" key="1">
    <citation type="submission" date="2020-05" db="UniProtKB">
        <authorList>
            <consortium name="EnsemblMetazoa"/>
        </authorList>
    </citation>
    <scope>IDENTIFICATION</scope>
    <source>
        <strain evidence="2">MAF</strain>
    </source>
</reference>
<name>A0A182V453_ANOME</name>